<dbReference type="InterPro" id="IPR036366">
    <property type="entry name" value="PGBDSf"/>
</dbReference>
<dbReference type="Proteomes" id="UP001551210">
    <property type="component" value="Unassembled WGS sequence"/>
</dbReference>
<evidence type="ECO:0000256" key="1">
    <source>
        <dbReference type="SAM" id="SignalP"/>
    </source>
</evidence>
<name>A0ABV3CP35_STREX</name>
<reference evidence="2 3" key="1">
    <citation type="submission" date="2024-06" db="EMBL/GenBank/DDBJ databases">
        <title>The Natural Products Discovery Center: Release of the First 8490 Sequenced Strains for Exploring Actinobacteria Biosynthetic Diversity.</title>
        <authorList>
            <person name="Kalkreuter E."/>
            <person name="Kautsar S.A."/>
            <person name="Yang D."/>
            <person name="Bader C.D."/>
            <person name="Teijaro C.N."/>
            <person name="Fluegel L."/>
            <person name="Davis C.M."/>
            <person name="Simpson J.R."/>
            <person name="Lauterbach L."/>
            <person name="Steele A.D."/>
            <person name="Gui C."/>
            <person name="Meng S."/>
            <person name="Li G."/>
            <person name="Viehrig K."/>
            <person name="Ye F."/>
            <person name="Su P."/>
            <person name="Kiefer A.F."/>
            <person name="Nichols A."/>
            <person name="Cepeda A.J."/>
            <person name="Yan W."/>
            <person name="Fan B."/>
            <person name="Jiang Y."/>
            <person name="Adhikari A."/>
            <person name="Zheng C.-J."/>
            <person name="Schuster L."/>
            <person name="Cowan T.M."/>
            <person name="Smanski M.J."/>
            <person name="Chevrette M.G."/>
            <person name="De Carvalho L.P.S."/>
            <person name="Shen B."/>
        </authorList>
    </citation>
    <scope>NUCLEOTIDE SEQUENCE [LARGE SCALE GENOMIC DNA]</scope>
    <source>
        <strain evidence="2 3">NPDC045705</strain>
    </source>
</reference>
<evidence type="ECO:0000313" key="3">
    <source>
        <dbReference type="Proteomes" id="UP001551210"/>
    </source>
</evidence>
<feature type="signal peptide" evidence="1">
    <location>
        <begin position="1"/>
        <end position="27"/>
    </location>
</feature>
<protein>
    <submittedName>
        <fullName evidence="2">Peptidoglycan-binding domain-containing protein</fullName>
    </submittedName>
</protein>
<dbReference type="SUPFAM" id="SSF47090">
    <property type="entry name" value="PGBD-like"/>
    <property type="match status" value="1"/>
</dbReference>
<dbReference type="Gene3D" id="1.10.101.10">
    <property type="entry name" value="PGBD-like superfamily/PGBD"/>
    <property type="match status" value="1"/>
</dbReference>
<gene>
    <name evidence="2" type="ORF">AB0A76_01940</name>
</gene>
<feature type="chain" id="PRO_5045728911" evidence="1">
    <location>
        <begin position="28"/>
        <end position="152"/>
    </location>
</feature>
<dbReference type="EMBL" id="JBEZAM010000002">
    <property type="protein sequence ID" value="MEU7291958.1"/>
    <property type="molecule type" value="Genomic_DNA"/>
</dbReference>
<accession>A0ABV3CP35</accession>
<evidence type="ECO:0000313" key="2">
    <source>
        <dbReference type="EMBL" id="MEU7291958.1"/>
    </source>
</evidence>
<organism evidence="2 3">
    <name type="scientific">Streptomyces exfoliatus</name>
    <name type="common">Streptomyces hydrogenans</name>
    <dbReference type="NCBI Taxonomy" id="1905"/>
    <lineage>
        <taxon>Bacteria</taxon>
        <taxon>Bacillati</taxon>
        <taxon>Actinomycetota</taxon>
        <taxon>Actinomycetes</taxon>
        <taxon>Kitasatosporales</taxon>
        <taxon>Streptomycetaceae</taxon>
        <taxon>Streptomyces</taxon>
    </lineage>
</organism>
<dbReference type="RefSeq" id="WP_359203428.1">
    <property type="nucleotide sequence ID" value="NZ_JBEZAM010000002.1"/>
</dbReference>
<keyword evidence="3" id="KW-1185">Reference proteome</keyword>
<proteinExistence type="predicted"/>
<keyword evidence="1" id="KW-0732">Signal</keyword>
<dbReference type="InterPro" id="IPR036365">
    <property type="entry name" value="PGBD-like_sf"/>
</dbReference>
<comment type="caution">
    <text evidence="2">The sequence shown here is derived from an EMBL/GenBank/DDBJ whole genome shotgun (WGS) entry which is preliminary data.</text>
</comment>
<sequence length="152" mass="16052">MRPSVMTRALVTATALAGLAAGTLATAGTSVAAAPQAPQQGISTEAFGTLATENFGLSLTQAKYVQGWLADHWGYPRDEIDGYLGTNSWKAYQLCLRKYWGYTGNIDGDPGPNTIRALQRQLKATAGYTGAIDGIAGPATREAFKRFANAHA</sequence>